<feature type="domain" description="PDZ" evidence="1">
    <location>
        <begin position="114"/>
        <end position="197"/>
    </location>
</feature>
<evidence type="ECO:0000313" key="3">
    <source>
        <dbReference type="Proteomes" id="UP001164390"/>
    </source>
</evidence>
<dbReference type="Pfam" id="PF13180">
    <property type="entry name" value="PDZ_2"/>
    <property type="match status" value="1"/>
</dbReference>
<dbReference type="InterPro" id="IPR020568">
    <property type="entry name" value="Ribosomal_Su5_D2-typ_SF"/>
</dbReference>
<dbReference type="InterPro" id="IPR014721">
    <property type="entry name" value="Ribsml_uS5_D2-typ_fold_subgr"/>
</dbReference>
<evidence type="ECO:0000259" key="1">
    <source>
        <dbReference type="PROSITE" id="PS50106"/>
    </source>
</evidence>
<dbReference type="Proteomes" id="UP001164390">
    <property type="component" value="Chromosome"/>
</dbReference>
<dbReference type="Pfam" id="PF05362">
    <property type="entry name" value="Lon_C"/>
    <property type="match status" value="1"/>
</dbReference>
<dbReference type="AlphaFoldDB" id="A0AA46TIW3"/>
<dbReference type="PROSITE" id="PS50106">
    <property type="entry name" value="PDZ"/>
    <property type="match status" value="1"/>
</dbReference>
<dbReference type="EMBL" id="CP094970">
    <property type="protein sequence ID" value="UYM06085.1"/>
    <property type="molecule type" value="Genomic_DNA"/>
</dbReference>
<dbReference type="GO" id="GO:0005524">
    <property type="term" value="F:ATP binding"/>
    <property type="evidence" value="ECO:0007669"/>
    <property type="project" value="InterPro"/>
</dbReference>
<evidence type="ECO:0000313" key="2">
    <source>
        <dbReference type="EMBL" id="UYM06085.1"/>
    </source>
</evidence>
<dbReference type="GO" id="GO:0030163">
    <property type="term" value="P:protein catabolic process"/>
    <property type="evidence" value="ECO:0007669"/>
    <property type="project" value="InterPro"/>
</dbReference>
<dbReference type="GO" id="GO:0004176">
    <property type="term" value="F:ATP-dependent peptidase activity"/>
    <property type="evidence" value="ECO:0007669"/>
    <property type="project" value="InterPro"/>
</dbReference>
<sequence>MSRRNLTLFAASAAALVLVCVAALIPVPYVTMKPGPTFDTLGKFEGKPVIAFGDGVQTYDTDGQLRFTTVSVTSAGSQLSLGQAISAWFSDDDAVVPRDVIYPEGQTAEEAEQETSLQMSSSKTISEAVALRAAGLDVHVSVEKPIDPEGPAAGKLEEGDTILAVDGDEVDSPDDVIAAITTLEPGTEVTLDVERGNADRTVKLTTEPNPDDKSLSRIGVGIGYDFPVTVKNNVGEDVGGPSAGTMFALAMYDELTRESLTGGEVVAGTGTIADDGTVGPIGGIQQKIAGAAAADSTIFLTPTGNCEEAADGDDHGMKLVEVKTFDQAVKSLEALAEDPGAEVPLCE</sequence>
<dbReference type="SUPFAM" id="SSF50156">
    <property type="entry name" value="PDZ domain-like"/>
    <property type="match status" value="1"/>
</dbReference>
<dbReference type="Gene3D" id="3.30.230.10">
    <property type="match status" value="1"/>
</dbReference>
<dbReference type="SUPFAM" id="SSF54211">
    <property type="entry name" value="Ribosomal protein S5 domain 2-like"/>
    <property type="match status" value="1"/>
</dbReference>
<keyword evidence="3" id="KW-1185">Reference proteome</keyword>
<name>A0AA46TIW3_9ACTN</name>
<dbReference type="GO" id="GO:0006508">
    <property type="term" value="P:proteolysis"/>
    <property type="evidence" value="ECO:0007669"/>
    <property type="project" value="InterPro"/>
</dbReference>
<reference evidence="2" key="1">
    <citation type="submission" date="2022-01" db="EMBL/GenBank/DDBJ databases">
        <title>Nocardioidaceae gen. sp. A5X3R13.</title>
        <authorList>
            <person name="Lopez Marin M.A."/>
            <person name="Uhlik O."/>
        </authorList>
    </citation>
    <scope>NUCLEOTIDE SEQUENCE</scope>
    <source>
        <strain evidence="2">A5X3R13</strain>
    </source>
</reference>
<dbReference type="PANTHER" id="PTHR10046">
    <property type="entry name" value="ATP DEPENDENT LON PROTEASE FAMILY MEMBER"/>
    <property type="match status" value="1"/>
</dbReference>
<dbReference type="GO" id="GO:0004252">
    <property type="term" value="F:serine-type endopeptidase activity"/>
    <property type="evidence" value="ECO:0007669"/>
    <property type="project" value="InterPro"/>
</dbReference>
<dbReference type="Gene3D" id="2.30.42.10">
    <property type="match status" value="1"/>
</dbReference>
<dbReference type="InterPro" id="IPR036034">
    <property type="entry name" value="PDZ_sf"/>
</dbReference>
<dbReference type="InterPro" id="IPR008269">
    <property type="entry name" value="Lon_proteolytic"/>
</dbReference>
<dbReference type="InterPro" id="IPR027065">
    <property type="entry name" value="Lon_Prtase"/>
</dbReference>
<accession>A0AA46TIW3</accession>
<dbReference type="InterPro" id="IPR001478">
    <property type="entry name" value="PDZ"/>
</dbReference>
<dbReference type="KEGG" id="sgrg:L0C25_03155"/>
<protein>
    <submittedName>
        <fullName evidence="2">PDZ domain-containing protein</fullName>
    </submittedName>
</protein>
<proteinExistence type="predicted"/>
<organism evidence="2 3">
    <name type="scientific">Solicola gregarius</name>
    <dbReference type="NCBI Taxonomy" id="2908642"/>
    <lineage>
        <taxon>Bacteria</taxon>
        <taxon>Bacillati</taxon>
        <taxon>Actinomycetota</taxon>
        <taxon>Actinomycetes</taxon>
        <taxon>Propionibacteriales</taxon>
        <taxon>Nocardioidaceae</taxon>
        <taxon>Solicola</taxon>
    </lineage>
</organism>
<gene>
    <name evidence="2" type="ORF">L0C25_03155</name>
</gene>
<dbReference type="RefSeq" id="WP_271634933.1">
    <property type="nucleotide sequence ID" value="NZ_CP094970.1"/>
</dbReference>